<feature type="region of interest" description="Disordered" evidence="1">
    <location>
        <begin position="20"/>
        <end position="70"/>
    </location>
</feature>
<reference evidence="2" key="1">
    <citation type="submission" date="2023-07" db="EMBL/GenBank/DDBJ databases">
        <authorList>
            <person name="Stuckert A."/>
        </authorList>
    </citation>
    <scope>NUCLEOTIDE SEQUENCE</scope>
</reference>
<accession>A0ABN9L6F3</accession>
<comment type="caution">
    <text evidence="2">The sequence shown here is derived from an EMBL/GenBank/DDBJ whole genome shotgun (WGS) entry which is preliminary data.</text>
</comment>
<sequence length="80" mass="9096">MVPGPDGKCSSFLNLLQPDRYSGPLQESMSKPDHLTSAAAGSSIPENLNQRTNSQTGLHPQDRRKEYFHGQERRKDLYFY</sequence>
<keyword evidence="3" id="KW-1185">Reference proteome</keyword>
<feature type="compositionally biased region" description="Polar residues" evidence="1">
    <location>
        <begin position="44"/>
        <end position="58"/>
    </location>
</feature>
<dbReference type="EMBL" id="CAUEEQ010010471">
    <property type="protein sequence ID" value="CAJ0934452.1"/>
    <property type="molecule type" value="Genomic_DNA"/>
</dbReference>
<proteinExistence type="predicted"/>
<evidence type="ECO:0000313" key="3">
    <source>
        <dbReference type="Proteomes" id="UP001176940"/>
    </source>
</evidence>
<evidence type="ECO:0000313" key="2">
    <source>
        <dbReference type="EMBL" id="CAJ0934452.1"/>
    </source>
</evidence>
<feature type="compositionally biased region" description="Basic and acidic residues" evidence="1">
    <location>
        <begin position="60"/>
        <end position="70"/>
    </location>
</feature>
<gene>
    <name evidence="2" type="ORF">RIMI_LOCUS5949108</name>
</gene>
<name>A0ABN9L6F3_9NEOB</name>
<organism evidence="2 3">
    <name type="scientific">Ranitomeya imitator</name>
    <name type="common">mimic poison frog</name>
    <dbReference type="NCBI Taxonomy" id="111125"/>
    <lineage>
        <taxon>Eukaryota</taxon>
        <taxon>Metazoa</taxon>
        <taxon>Chordata</taxon>
        <taxon>Craniata</taxon>
        <taxon>Vertebrata</taxon>
        <taxon>Euteleostomi</taxon>
        <taxon>Amphibia</taxon>
        <taxon>Batrachia</taxon>
        <taxon>Anura</taxon>
        <taxon>Neobatrachia</taxon>
        <taxon>Hyloidea</taxon>
        <taxon>Dendrobatidae</taxon>
        <taxon>Dendrobatinae</taxon>
        <taxon>Ranitomeya</taxon>
    </lineage>
</organism>
<dbReference type="Proteomes" id="UP001176940">
    <property type="component" value="Unassembled WGS sequence"/>
</dbReference>
<protein>
    <submittedName>
        <fullName evidence="2">Uncharacterized protein</fullName>
    </submittedName>
</protein>
<evidence type="ECO:0000256" key="1">
    <source>
        <dbReference type="SAM" id="MobiDB-lite"/>
    </source>
</evidence>